<sequence length="203" mass="23485">MLEFEKTSEEIRRYLEISRNGFREAWGGFRNAEESYKKAVQAREDMLQSALKEKGLAVCSYSHSWEGVEHPSAEQLGIYPRNQMLLYFYKMGPYDIQGEYEDSIGVTTRLHLCCPEHFPKKSEWIFRQDEDGFTHINSEVVQQEGKFILVVNGSDITRLVNRGGSDIEPDGKRLFLLDPVVYRYFGILDLPEKPDLDTVQYGA</sequence>
<accession>A0A1F7XAX2</accession>
<proteinExistence type="predicted"/>
<evidence type="ECO:0000313" key="1">
    <source>
        <dbReference type="EMBL" id="OGM11548.1"/>
    </source>
</evidence>
<dbReference type="Proteomes" id="UP000178533">
    <property type="component" value="Unassembled WGS sequence"/>
</dbReference>
<comment type="caution">
    <text evidence="1">The sequence shown here is derived from an EMBL/GenBank/DDBJ whole genome shotgun (WGS) entry which is preliminary data.</text>
</comment>
<dbReference type="EMBL" id="MGFT01000018">
    <property type="protein sequence ID" value="OGM11548.1"/>
    <property type="molecule type" value="Genomic_DNA"/>
</dbReference>
<name>A0A1F7XAX2_9BACT</name>
<organism evidence="1 2">
    <name type="scientific">Candidatus Woesebacteria bacterium RBG_16_36_11</name>
    <dbReference type="NCBI Taxonomy" id="1802481"/>
    <lineage>
        <taxon>Bacteria</taxon>
        <taxon>Candidatus Woeseibacteriota</taxon>
    </lineage>
</organism>
<protein>
    <submittedName>
        <fullName evidence="1">Uncharacterized protein</fullName>
    </submittedName>
</protein>
<evidence type="ECO:0000313" key="2">
    <source>
        <dbReference type="Proteomes" id="UP000178533"/>
    </source>
</evidence>
<dbReference type="AlphaFoldDB" id="A0A1F7XAX2"/>
<gene>
    <name evidence="1" type="ORF">A2W13_02335</name>
</gene>
<reference evidence="1 2" key="1">
    <citation type="journal article" date="2016" name="Nat. Commun.">
        <title>Thousands of microbial genomes shed light on interconnected biogeochemical processes in an aquifer system.</title>
        <authorList>
            <person name="Anantharaman K."/>
            <person name="Brown C.T."/>
            <person name="Hug L.A."/>
            <person name="Sharon I."/>
            <person name="Castelle C.J."/>
            <person name="Probst A.J."/>
            <person name="Thomas B.C."/>
            <person name="Singh A."/>
            <person name="Wilkins M.J."/>
            <person name="Karaoz U."/>
            <person name="Brodie E.L."/>
            <person name="Williams K.H."/>
            <person name="Hubbard S.S."/>
            <person name="Banfield J.F."/>
        </authorList>
    </citation>
    <scope>NUCLEOTIDE SEQUENCE [LARGE SCALE GENOMIC DNA]</scope>
</reference>